<evidence type="ECO:0000256" key="3">
    <source>
        <dbReference type="ARBA" id="ARBA00023163"/>
    </source>
</evidence>
<dbReference type="Pfam" id="PF04153">
    <property type="entry name" value="NOT2_3_5_C"/>
    <property type="match status" value="1"/>
</dbReference>
<protein>
    <submittedName>
        <fullName evidence="6">DgyrCDS136</fullName>
    </submittedName>
</protein>
<dbReference type="AlphaFoldDB" id="A0A7I8V579"/>
<proteinExistence type="inferred from homology"/>
<dbReference type="Gene3D" id="2.30.30.1020">
    <property type="entry name" value="CCR4-NOT complex subunit 2/3/5, C-terminal domain"/>
    <property type="match status" value="1"/>
</dbReference>
<evidence type="ECO:0000313" key="7">
    <source>
        <dbReference type="Proteomes" id="UP000549394"/>
    </source>
</evidence>
<gene>
    <name evidence="6" type="ORF">DGYR_LOCUS131</name>
</gene>
<comment type="caution">
    <text evidence="6">The sequence shown here is derived from an EMBL/GenBank/DDBJ whole genome shotgun (WGS) entry which is preliminary data.</text>
</comment>
<feature type="compositionally biased region" description="Polar residues" evidence="4">
    <location>
        <begin position="88"/>
        <end position="110"/>
    </location>
</feature>
<feature type="compositionally biased region" description="Low complexity" evidence="4">
    <location>
        <begin position="115"/>
        <end position="131"/>
    </location>
</feature>
<keyword evidence="3" id="KW-0804">Transcription</keyword>
<reference evidence="6 7" key="1">
    <citation type="submission" date="2020-08" db="EMBL/GenBank/DDBJ databases">
        <authorList>
            <person name="Hejnol A."/>
        </authorList>
    </citation>
    <scope>NUCLEOTIDE SEQUENCE [LARGE SCALE GENOMIC DNA]</scope>
</reference>
<feature type="compositionally biased region" description="Polar residues" evidence="4">
    <location>
        <begin position="165"/>
        <end position="184"/>
    </location>
</feature>
<evidence type="ECO:0000313" key="6">
    <source>
        <dbReference type="EMBL" id="CAD5110769.1"/>
    </source>
</evidence>
<dbReference type="InterPro" id="IPR040168">
    <property type="entry name" value="Not2/3/5"/>
</dbReference>
<dbReference type="PANTHER" id="PTHR23326">
    <property type="entry name" value="CCR4 NOT-RELATED"/>
    <property type="match status" value="1"/>
</dbReference>
<name>A0A7I8V579_9ANNE</name>
<evidence type="ECO:0000256" key="1">
    <source>
        <dbReference type="ARBA" id="ARBA00007682"/>
    </source>
</evidence>
<dbReference type="EMBL" id="CAJFCJ010000001">
    <property type="protein sequence ID" value="CAD5110769.1"/>
    <property type="molecule type" value="Genomic_DNA"/>
</dbReference>
<accession>A0A7I8V579</accession>
<dbReference type="GO" id="GO:0030015">
    <property type="term" value="C:CCR4-NOT core complex"/>
    <property type="evidence" value="ECO:0007669"/>
    <property type="project" value="InterPro"/>
</dbReference>
<feature type="compositionally biased region" description="Polar residues" evidence="4">
    <location>
        <begin position="36"/>
        <end position="61"/>
    </location>
</feature>
<dbReference type="GO" id="GO:2000036">
    <property type="term" value="P:regulation of stem cell population maintenance"/>
    <property type="evidence" value="ECO:0007669"/>
    <property type="project" value="UniProtKB-ARBA"/>
</dbReference>
<evidence type="ECO:0000259" key="5">
    <source>
        <dbReference type="Pfam" id="PF04153"/>
    </source>
</evidence>
<organism evidence="6 7">
    <name type="scientific">Dimorphilus gyrociliatus</name>
    <dbReference type="NCBI Taxonomy" id="2664684"/>
    <lineage>
        <taxon>Eukaryota</taxon>
        <taxon>Metazoa</taxon>
        <taxon>Spiralia</taxon>
        <taxon>Lophotrochozoa</taxon>
        <taxon>Annelida</taxon>
        <taxon>Polychaeta</taxon>
        <taxon>Polychaeta incertae sedis</taxon>
        <taxon>Dinophilidae</taxon>
        <taxon>Dimorphilus</taxon>
    </lineage>
</organism>
<feature type="region of interest" description="Disordered" evidence="4">
    <location>
        <begin position="157"/>
        <end position="184"/>
    </location>
</feature>
<dbReference type="GO" id="GO:0006355">
    <property type="term" value="P:regulation of DNA-templated transcription"/>
    <property type="evidence" value="ECO:0007669"/>
    <property type="project" value="InterPro"/>
</dbReference>
<keyword evidence="2" id="KW-0805">Transcription regulation</keyword>
<keyword evidence="7" id="KW-1185">Reference proteome</keyword>
<sequence>MSTPHLSFGSGGLYGANTSSTVSNLTASFQRPISASNQFGRPVTPTSPSSQLSQGVLNSPVRTPRQMPSVVPAPQLNVNKRPLGPQANFLNSSGPSLPSVFPRSQSQLDQPNLDLSEFPSLGRSSSLSSAISTPRNYVSMVNKQSQETSSEFQIQNEDFPALPGSTPSTQTTVIDGRPSSTGSVMNQTTIVNRETSRQTDDKKGIQTSRDGIVSNIPSNMVTDQFGIVGLLTFIRAAENDQSLVALAPGIDLTTLGLNLNAPDNLYPTFLSPWADGPCRPQDIDYHVPTEYLTNMYIREKLAPIKLNRYGEDLLFFQFYMYGGDLMQIGAAAELYHRDWRYHKEEKVWITRVQGVDPSYKSSTYERGTYYVFDVSTWRKVAKDMTIEYDKLDERPVMPHPQT</sequence>
<dbReference type="InterPro" id="IPR038635">
    <property type="entry name" value="CCR4-NOT_su2/3/5_C_sf"/>
</dbReference>
<evidence type="ECO:0000256" key="4">
    <source>
        <dbReference type="SAM" id="MobiDB-lite"/>
    </source>
</evidence>
<dbReference type="Proteomes" id="UP000549394">
    <property type="component" value="Unassembled WGS sequence"/>
</dbReference>
<dbReference type="OrthoDB" id="25391at2759"/>
<dbReference type="InterPro" id="IPR007282">
    <property type="entry name" value="NOT2/3/5_C"/>
</dbReference>
<dbReference type="FunFam" id="2.30.30.1020:FF:000005">
    <property type="entry name" value="Regena, isoform C"/>
    <property type="match status" value="1"/>
</dbReference>
<evidence type="ECO:0000256" key="2">
    <source>
        <dbReference type="ARBA" id="ARBA00023015"/>
    </source>
</evidence>
<comment type="similarity">
    <text evidence="1">Belongs to the CNOT2/3/5 family.</text>
</comment>
<feature type="region of interest" description="Disordered" evidence="4">
    <location>
        <begin position="36"/>
        <end position="131"/>
    </location>
</feature>
<feature type="domain" description="NOT2/NOT3/NOT5 C-terminal" evidence="5">
    <location>
        <begin position="267"/>
        <end position="391"/>
    </location>
</feature>